<organism evidence="1 2">
    <name type="scientific">Datura stramonium</name>
    <name type="common">Jimsonweed</name>
    <name type="synonym">Common thornapple</name>
    <dbReference type="NCBI Taxonomy" id="4076"/>
    <lineage>
        <taxon>Eukaryota</taxon>
        <taxon>Viridiplantae</taxon>
        <taxon>Streptophyta</taxon>
        <taxon>Embryophyta</taxon>
        <taxon>Tracheophyta</taxon>
        <taxon>Spermatophyta</taxon>
        <taxon>Magnoliopsida</taxon>
        <taxon>eudicotyledons</taxon>
        <taxon>Gunneridae</taxon>
        <taxon>Pentapetalae</taxon>
        <taxon>asterids</taxon>
        <taxon>lamiids</taxon>
        <taxon>Solanales</taxon>
        <taxon>Solanaceae</taxon>
        <taxon>Solanoideae</taxon>
        <taxon>Datureae</taxon>
        <taxon>Datura</taxon>
    </lineage>
</organism>
<feature type="non-terminal residue" evidence="1">
    <location>
        <position position="1"/>
    </location>
</feature>
<protein>
    <submittedName>
        <fullName evidence="1">Uncharacterized protein</fullName>
    </submittedName>
</protein>
<name>A0ABS8VXC2_DATST</name>
<evidence type="ECO:0000313" key="1">
    <source>
        <dbReference type="EMBL" id="MCE2054905.1"/>
    </source>
</evidence>
<proteinExistence type="predicted"/>
<comment type="caution">
    <text evidence="1">The sequence shown here is derived from an EMBL/GenBank/DDBJ whole genome shotgun (WGS) entry which is preliminary data.</text>
</comment>
<accession>A0ABS8VXC2</accession>
<reference evidence="1 2" key="1">
    <citation type="journal article" date="2021" name="BMC Genomics">
        <title>Datura genome reveals duplications of psychoactive alkaloid biosynthetic genes and high mutation rate following tissue culture.</title>
        <authorList>
            <person name="Rajewski A."/>
            <person name="Carter-House D."/>
            <person name="Stajich J."/>
            <person name="Litt A."/>
        </authorList>
    </citation>
    <scope>NUCLEOTIDE SEQUENCE [LARGE SCALE GENOMIC DNA]</scope>
    <source>
        <strain evidence="1">AR-01</strain>
    </source>
</reference>
<dbReference type="EMBL" id="JACEIK010006015">
    <property type="protein sequence ID" value="MCE2054905.1"/>
    <property type="molecule type" value="Genomic_DNA"/>
</dbReference>
<dbReference type="Proteomes" id="UP000823775">
    <property type="component" value="Unassembled WGS sequence"/>
</dbReference>
<feature type="non-terminal residue" evidence="1">
    <location>
        <position position="120"/>
    </location>
</feature>
<sequence length="120" mass="12993">KIAYLKNTLNDLCNNFKRIDSLVTLYTAKTTLSSSISPFSLLFHFTPAISTPKPHCRTSLVIGVPPGSPANLPPPSPIPRLCPSTVECFDLVRFMIASANLIPWALADVSTVAAPPLQFQ</sequence>
<evidence type="ECO:0000313" key="2">
    <source>
        <dbReference type="Proteomes" id="UP000823775"/>
    </source>
</evidence>
<gene>
    <name evidence="1" type="ORF">HAX54_041624</name>
</gene>
<keyword evidence="2" id="KW-1185">Reference proteome</keyword>